<evidence type="ECO:0000259" key="2">
    <source>
        <dbReference type="PROSITE" id="PS50994"/>
    </source>
</evidence>
<dbReference type="AlphaFoldDB" id="A0A9W7CJH9"/>
<dbReference type="GO" id="GO:0015074">
    <property type="term" value="P:DNA integration"/>
    <property type="evidence" value="ECO:0007669"/>
    <property type="project" value="InterPro"/>
</dbReference>
<proteinExistence type="predicted"/>
<dbReference type="PANTHER" id="PTHR37984">
    <property type="entry name" value="PROTEIN CBG26694"/>
    <property type="match status" value="1"/>
</dbReference>
<dbReference type="InterPro" id="IPR050951">
    <property type="entry name" value="Retrovirus_Pol_polyprotein"/>
</dbReference>
<evidence type="ECO:0000313" key="3">
    <source>
        <dbReference type="EMBL" id="GMF34275.1"/>
    </source>
</evidence>
<evidence type="ECO:0000313" key="4">
    <source>
        <dbReference type="Proteomes" id="UP001165121"/>
    </source>
</evidence>
<organism evidence="3 4">
    <name type="scientific">Phytophthora fragariaefolia</name>
    <dbReference type="NCBI Taxonomy" id="1490495"/>
    <lineage>
        <taxon>Eukaryota</taxon>
        <taxon>Sar</taxon>
        <taxon>Stramenopiles</taxon>
        <taxon>Oomycota</taxon>
        <taxon>Peronosporomycetes</taxon>
        <taxon>Peronosporales</taxon>
        <taxon>Peronosporaceae</taxon>
        <taxon>Phytophthora</taxon>
    </lineage>
</organism>
<dbReference type="Proteomes" id="UP001165121">
    <property type="component" value="Unassembled WGS sequence"/>
</dbReference>
<feature type="region of interest" description="Disordered" evidence="1">
    <location>
        <begin position="244"/>
        <end position="269"/>
    </location>
</feature>
<dbReference type="Gene3D" id="3.30.420.10">
    <property type="entry name" value="Ribonuclease H-like superfamily/Ribonuclease H"/>
    <property type="match status" value="1"/>
</dbReference>
<name>A0A9W7CJH9_9STRA</name>
<feature type="domain" description="Integrase catalytic" evidence="2">
    <location>
        <begin position="27"/>
        <end position="94"/>
    </location>
</feature>
<dbReference type="InterPro" id="IPR001584">
    <property type="entry name" value="Integrase_cat-core"/>
</dbReference>
<keyword evidence="4" id="KW-1185">Reference proteome</keyword>
<comment type="caution">
    <text evidence="3">The sequence shown here is derived from an EMBL/GenBank/DDBJ whole genome shotgun (WGS) entry which is preliminary data.</text>
</comment>
<accession>A0A9W7CJH9</accession>
<protein>
    <submittedName>
        <fullName evidence="3">Unnamed protein product</fullName>
    </submittedName>
</protein>
<dbReference type="PROSITE" id="PS50994">
    <property type="entry name" value="INTEGRASE"/>
    <property type="match status" value="1"/>
</dbReference>
<evidence type="ECO:0000256" key="1">
    <source>
        <dbReference type="SAM" id="MobiDB-lite"/>
    </source>
</evidence>
<dbReference type="SUPFAM" id="SSF53098">
    <property type="entry name" value="Ribonuclease H-like"/>
    <property type="match status" value="1"/>
</dbReference>
<sequence>MDKVRKHAFWHGWKRDVAEYVLSARLDSTTIIETMVNEVISRHGLPERLLSDQGSNFISELARSFYETLGIKKLFGAAYHPQTQALVERFNGMLLGMIKLFVNETQTDWDIYLSACCSPTEPPTMRPSAILLASYRRRLFLSLRDTRRMVERQLIKAQCRHARRLEGQTDTKFEVGDPVRVYQYFRARRGEKKTKELAFSWHGPYRVVGTVGENAYRVAIPTHPNRVVTANVKRLKRFQGRWSRPYPSEVPSGVDSEPGVDDNGPLTEGDLPSTSFVERLVIGGEEAAFSGTNCPVIDIIAKRKRKGVEQYMVLMATYEVSWRATATLLPAYRALIREFEDTQRKDLGLPELRRSARLAEADAAVDEDELLF</sequence>
<dbReference type="InterPro" id="IPR036397">
    <property type="entry name" value="RNaseH_sf"/>
</dbReference>
<gene>
    <name evidence="3" type="ORF">Pfra01_000876700</name>
</gene>
<reference evidence="3" key="1">
    <citation type="submission" date="2023-04" db="EMBL/GenBank/DDBJ databases">
        <title>Phytophthora fragariaefolia NBRC 109709.</title>
        <authorList>
            <person name="Ichikawa N."/>
            <person name="Sato H."/>
            <person name="Tonouchi N."/>
        </authorList>
    </citation>
    <scope>NUCLEOTIDE SEQUENCE</scope>
    <source>
        <strain evidence="3">NBRC 109709</strain>
    </source>
</reference>
<dbReference type="EMBL" id="BSXT01000801">
    <property type="protein sequence ID" value="GMF34275.1"/>
    <property type="molecule type" value="Genomic_DNA"/>
</dbReference>
<dbReference type="InterPro" id="IPR012337">
    <property type="entry name" value="RNaseH-like_sf"/>
</dbReference>
<dbReference type="GO" id="GO:0003676">
    <property type="term" value="F:nucleic acid binding"/>
    <property type="evidence" value="ECO:0007669"/>
    <property type="project" value="InterPro"/>
</dbReference>
<dbReference type="PANTHER" id="PTHR37984:SF5">
    <property type="entry name" value="PROTEIN NYNRIN-LIKE"/>
    <property type="match status" value="1"/>
</dbReference>
<dbReference type="OrthoDB" id="120952at2759"/>